<evidence type="ECO:0000313" key="2">
    <source>
        <dbReference type="EMBL" id="ANS28499.1"/>
    </source>
</evidence>
<evidence type="ECO:0000256" key="1">
    <source>
        <dbReference type="SAM" id="SignalP"/>
    </source>
</evidence>
<feature type="signal peptide" evidence="1">
    <location>
        <begin position="1"/>
        <end position="30"/>
    </location>
</feature>
<protein>
    <submittedName>
        <fullName evidence="2">Uncharacterized protein</fullName>
    </submittedName>
</protein>
<accession>A0A1B1K7E8</accession>
<organism evidence="2 3">
    <name type="scientific">Rhodococcus opacus</name>
    <name type="common">Nocardia opaca</name>
    <dbReference type="NCBI Taxonomy" id="37919"/>
    <lineage>
        <taxon>Bacteria</taxon>
        <taxon>Bacillati</taxon>
        <taxon>Actinomycetota</taxon>
        <taxon>Actinomycetes</taxon>
        <taxon>Mycobacteriales</taxon>
        <taxon>Nocardiaceae</taxon>
        <taxon>Rhodococcus</taxon>
    </lineage>
</organism>
<name>A0A1B1K7E8_RHOOP</name>
<dbReference type="AlphaFoldDB" id="A0A1B1K7E8"/>
<sequence length="184" mass="20006">MRSGKFPRMRTASWVSAAAAVLFGATTAAAWRKATLADQARREAEAARDAALEQVTVLTRIAEAAQRAFPQPQDVQFEVQRIRGPVDRFRLRNVGTGTATDVRFIVDPAEEQNRRIPTPQWLQEEPVTLLPKEGADFAASALSPVGGSWRIVFPAFVTVICDEAGPPRRVDLPTAVVAEDGVIG</sequence>
<dbReference type="PATRIC" id="fig|37919.13.peg.3970"/>
<keyword evidence="1" id="KW-0732">Signal</keyword>
<feature type="chain" id="PRO_5008525295" evidence="1">
    <location>
        <begin position="31"/>
        <end position="184"/>
    </location>
</feature>
<evidence type="ECO:0000313" key="3">
    <source>
        <dbReference type="Proteomes" id="UP000186108"/>
    </source>
</evidence>
<dbReference type="Proteomes" id="UP000186108">
    <property type="component" value="Chromosome"/>
</dbReference>
<dbReference type="EMBL" id="CP009111">
    <property type="protein sequence ID" value="ANS28499.1"/>
    <property type="molecule type" value="Genomic_DNA"/>
</dbReference>
<gene>
    <name evidence="2" type="ORF">R1CP_19075</name>
</gene>
<proteinExistence type="predicted"/>
<reference evidence="2 3" key="1">
    <citation type="submission" date="2014-07" db="EMBL/GenBank/DDBJ databases">
        <authorList>
            <person name="Zhang J.E."/>
            <person name="Yang H."/>
            <person name="Guo J."/>
            <person name="Deng Z."/>
            <person name="Luo H."/>
            <person name="Luo M."/>
            <person name="Zhao B."/>
        </authorList>
    </citation>
    <scope>NUCLEOTIDE SEQUENCE [LARGE SCALE GENOMIC DNA]</scope>
    <source>
        <strain evidence="2 3">1CP</strain>
    </source>
</reference>